<sequence length="177" mass="19488">MTHPDATADTVTIALGVDYGQAYLVDECGQAMVPDQPADDDPAHSLGIISVADGVALLTIGTHYGKVRFDVQVTQREPDPDLGSYEDIVEISFDSEAGSVSLREWGDGDVHALPPLPAGPGWYRLRYHVHGLDEGHADYYEEDAPDRYLLQIWSAEECGPRIVKSRSRRHRSWTQAG</sequence>
<reference evidence="1" key="1">
    <citation type="submission" date="2021-01" db="EMBL/GenBank/DDBJ databases">
        <title>Whole genome shotgun sequence of Planobispora takensis NBRC 109077.</title>
        <authorList>
            <person name="Komaki H."/>
            <person name="Tamura T."/>
        </authorList>
    </citation>
    <scope>NUCLEOTIDE SEQUENCE</scope>
    <source>
        <strain evidence="1">NBRC 109077</strain>
    </source>
</reference>
<evidence type="ECO:0000313" key="1">
    <source>
        <dbReference type="EMBL" id="GII03451.1"/>
    </source>
</evidence>
<proteinExistence type="predicted"/>
<gene>
    <name evidence="1" type="ORF">Pta02_54590</name>
</gene>
<comment type="caution">
    <text evidence="1">The sequence shown here is derived from an EMBL/GenBank/DDBJ whole genome shotgun (WGS) entry which is preliminary data.</text>
</comment>
<organism evidence="1 2">
    <name type="scientific">Planobispora takensis</name>
    <dbReference type="NCBI Taxonomy" id="1367882"/>
    <lineage>
        <taxon>Bacteria</taxon>
        <taxon>Bacillati</taxon>
        <taxon>Actinomycetota</taxon>
        <taxon>Actinomycetes</taxon>
        <taxon>Streptosporangiales</taxon>
        <taxon>Streptosporangiaceae</taxon>
        <taxon>Planobispora</taxon>
    </lineage>
</organism>
<evidence type="ECO:0000313" key="2">
    <source>
        <dbReference type="Proteomes" id="UP000634476"/>
    </source>
</evidence>
<dbReference type="EMBL" id="BOOK01000038">
    <property type="protein sequence ID" value="GII03451.1"/>
    <property type="molecule type" value="Genomic_DNA"/>
</dbReference>
<accession>A0A8J3T2Y3</accession>
<keyword evidence="2" id="KW-1185">Reference proteome</keyword>
<dbReference type="AlphaFoldDB" id="A0A8J3T2Y3"/>
<dbReference type="Proteomes" id="UP000634476">
    <property type="component" value="Unassembled WGS sequence"/>
</dbReference>
<protein>
    <submittedName>
        <fullName evidence="1">Uncharacterized protein</fullName>
    </submittedName>
</protein>
<name>A0A8J3T2Y3_9ACTN</name>
<dbReference type="RefSeq" id="WP_203877723.1">
    <property type="nucleotide sequence ID" value="NZ_BOOK01000038.1"/>
</dbReference>